<sequence length="230" mass="25335">MILVLWIAVILGLLMVGVVTSLRLENRQSHYDLQRSSALLAAEGGVNMAVKMLMSDEDSLGADGGEHSFDLDGIRVTLSVRSEHGKLDLNFCRLEHFSNLLRFMGATAQQSASLTKQLSERRVVAKPLRDLEELLDVTSISVDLYQQIQPYITLWSGRGVPDPVFAASPLIQALQLEVPLGVVSNPGSVISIESSAELADGFKTRLLATVALRSAQERGGLYRVYRWQER</sequence>
<dbReference type="InterPro" id="IPR038072">
    <property type="entry name" value="GspK_central_sf"/>
</dbReference>
<protein>
    <submittedName>
        <fullName evidence="1">General secretion pathway protein GspK</fullName>
    </submittedName>
</protein>
<dbReference type="EMBL" id="VUOL01000030">
    <property type="protein sequence ID" value="KAA2226158.1"/>
    <property type="molecule type" value="Genomic_DNA"/>
</dbReference>
<proteinExistence type="predicted"/>
<reference evidence="1 2" key="1">
    <citation type="submission" date="2019-09" db="EMBL/GenBank/DDBJ databases">
        <title>Draft genome sequence of Pseudomonas brenneri CCUG 51514(T).</title>
        <authorList>
            <person name="Tunovic T."/>
            <person name="Pineiro-Iglesias B."/>
            <person name="Unosson C."/>
            <person name="Inganas E."/>
            <person name="Ohlen M."/>
            <person name="Cardew S."/>
            <person name="Jensie-Markopoulos S."/>
            <person name="Salva-Serra F."/>
            <person name="Jaen-Luchoro D."/>
            <person name="Svensson-Stadler L."/>
            <person name="Chun J."/>
            <person name="Moore E."/>
        </authorList>
    </citation>
    <scope>NUCLEOTIDE SEQUENCE [LARGE SCALE GENOMIC DNA]</scope>
    <source>
        <strain evidence="1 2">CCUG 51514</strain>
    </source>
</reference>
<accession>A0A5B2UI40</accession>
<comment type="caution">
    <text evidence="1">The sequence shown here is derived from an EMBL/GenBank/DDBJ whole genome shotgun (WGS) entry which is preliminary data.</text>
</comment>
<dbReference type="Proteomes" id="UP000325296">
    <property type="component" value="Unassembled WGS sequence"/>
</dbReference>
<gene>
    <name evidence="1" type="ORF">F1720_27605</name>
</gene>
<evidence type="ECO:0000313" key="1">
    <source>
        <dbReference type="EMBL" id="KAA2226158.1"/>
    </source>
</evidence>
<name>A0A5B2UI40_9PSED</name>
<evidence type="ECO:0000313" key="2">
    <source>
        <dbReference type="Proteomes" id="UP000325296"/>
    </source>
</evidence>
<dbReference type="SUPFAM" id="SSF158544">
    <property type="entry name" value="GspK insert domain-like"/>
    <property type="match status" value="1"/>
</dbReference>
<dbReference type="OrthoDB" id="6183040at2"/>
<organism evidence="1 2">
    <name type="scientific">Pseudomonas brenneri</name>
    <dbReference type="NCBI Taxonomy" id="129817"/>
    <lineage>
        <taxon>Bacteria</taxon>
        <taxon>Pseudomonadati</taxon>
        <taxon>Pseudomonadota</taxon>
        <taxon>Gammaproteobacteria</taxon>
        <taxon>Pseudomonadales</taxon>
        <taxon>Pseudomonadaceae</taxon>
        <taxon>Pseudomonas</taxon>
    </lineage>
</organism>
<dbReference type="AlphaFoldDB" id="A0A5B2UI40"/>